<sequence length="183" mass="20852">MKPALLILCLILSGCVTYRDFPAAALDRKMNNGTCDVMYYNIGSFNILDVGGYSTLQNVFRDASLCRKMVQVDEKPEKGLFLDVQTKWKPMTIPAFAFGYLSVSTLTLLPVWSTRDGYIVQYNVYVDGQMKDTYRYDITRKGALWLGLLPFAWVNAFTYSEDEAFDATARQFSYDAQSYLKPN</sequence>
<proteinExistence type="predicted"/>
<dbReference type="Proteomes" id="UP000683559">
    <property type="component" value="Chromosome"/>
</dbReference>
<name>A0ABX8LGW7_9BACT</name>
<keyword evidence="1" id="KW-0732">Signal</keyword>
<protein>
    <recommendedName>
        <fullName evidence="4">Lipoprotein</fullName>
    </recommendedName>
</protein>
<evidence type="ECO:0008006" key="4">
    <source>
        <dbReference type="Google" id="ProtNLM"/>
    </source>
</evidence>
<dbReference type="PROSITE" id="PS51257">
    <property type="entry name" value="PROKAR_LIPOPROTEIN"/>
    <property type="match status" value="1"/>
</dbReference>
<reference evidence="2 3" key="1">
    <citation type="submission" date="2021-06" db="EMBL/GenBank/DDBJ databases">
        <title>Gemonas diversity in paddy soil.</title>
        <authorList>
            <person name="Liu G."/>
        </authorList>
    </citation>
    <scope>NUCLEOTIDE SEQUENCE [LARGE SCALE GENOMIC DNA]</scope>
    <source>
        <strain evidence="2 3">RG2</strain>
    </source>
</reference>
<feature type="chain" id="PRO_5046170113" description="Lipoprotein" evidence="1">
    <location>
        <begin position="19"/>
        <end position="183"/>
    </location>
</feature>
<evidence type="ECO:0000313" key="3">
    <source>
        <dbReference type="Proteomes" id="UP000683559"/>
    </source>
</evidence>
<evidence type="ECO:0000313" key="2">
    <source>
        <dbReference type="EMBL" id="QXE91263.1"/>
    </source>
</evidence>
<dbReference type="EMBL" id="CP077683">
    <property type="protein sequence ID" value="QXE91263.1"/>
    <property type="molecule type" value="Genomic_DNA"/>
</dbReference>
<organism evidence="2 3">
    <name type="scientific">Geomonas subterranea</name>
    <dbReference type="NCBI Taxonomy" id="2847989"/>
    <lineage>
        <taxon>Bacteria</taxon>
        <taxon>Pseudomonadati</taxon>
        <taxon>Thermodesulfobacteriota</taxon>
        <taxon>Desulfuromonadia</taxon>
        <taxon>Geobacterales</taxon>
        <taxon>Geobacteraceae</taxon>
        <taxon>Geomonas</taxon>
    </lineage>
</organism>
<evidence type="ECO:0000256" key="1">
    <source>
        <dbReference type="SAM" id="SignalP"/>
    </source>
</evidence>
<feature type="signal peptide" evidence="1">
    <location>
        <begin position="1"/>
        <end position="18"/>
    </location>
</feature>
<accession>A0ABX8LGW7</accession>
<gene>
    <name evidence="2" type="ORF">KP001_01600</name>
</gene>
<keyword evidence="3" id="KW-1185">Reference proteome</keyword>
<dbReference type="RefSeq" id="WP_217287848.1">
    <property type="nucleotide sequence ID" value="NZ_CP077683.1"/>
</dbReference>
<dbReference type="NCBIfam" id="NF047816">
    <property type="entry name" value="LIC12231_lipo"/>
    <property type="match status" value="1"/>
</dbReference>